<sequence length="1338" mass="154676">MGKKISVMTPKKTIKISPDPHRSRSKGRDDLLDDYSPICVAKIFPTNADRPPVTLESFRPKKNTCLDYELSETYLRWQVGNTKIRASHITGTYVPAPPGHFAPKKLKGLYFNGCPPVWKFLDEISKEKIEKQQTRNRAHFKEFLRRTHENQSVGFDHMHNLLTSMAGPPWFQELSPAQLRTIDNLQECILKDLKGNTIENVKGNMAEFGLYFRPNEKMLKIALEFCCAVDYEFLLILYQVMNPRRRCYSINDRLLLSAVVHLTIIETLRECHVRLPSPPRKPCTPVCMPCKGRKTKQGDCIYSVPPKIHYASPYLEPYTFKPDPPKFSGKYENKHIQYPQSPYFSYLDALRDEIKNAESVLDIDVNGIDDSEEKELLREHQAAEKKYNDLQEHGTWKGLVPPTIKVECMDFLNRSRDCRPVKLPSLFPLEDTLPPCTCSEVEKPDGGECCTDFHTCECNKDRNTVCVCKENTNLFLKALCNRCLMILKRTTNNMVGGLAQYDGNMLPIIQGIFKDRECKCLARFKDQLSAIAAGNKLSCKPETYSIGGVAITSQGPSFIINSLLNKKELEYKMEKEESKEDVCTCGEPKETKSYTDECCVDHSKESSQEKLEKNDEPEETKEEPEDVDKTMPWETADCTCKKAFEDFTTKQCTCPQCLEDKRRKEATYIVSGVSNTDQDGVVENIVNIGGIQQKQCDCLHQHMEKIKKMEEYRQRVKARLQMKYQDDKYCIGGVARTKYGPVYFNQGVQKEISCTCITDHLKEEEEAKRRMPQQPNTGRIKYAITGVSAKEDKNYFTISHAVHTKPCPCLTMYRTYKQEHMWCFDTFYEYINITQRELEEYEAEKPYEYEEPDLDLQHEPPVEPALAHGPQEDERVDGSQPKQECPYSKTEEQNGALPCQKVCARNSSIYKICSECGKCVALDYKRNQCDCRKEDKCRGQNVSPPSQEECPFQPPSYKICSECKKCVASDSIIDNCDCRSSEEIIQDECECRKEDKCGEQGDRSHSQKVCPFQPSNYKTCSECGKYVTMESIIDQCDCATSEETIRDKCECRKEDFCRAPVEDPCVCKSDEIVKEKDACNCTEDPSHKCTCFDDPCNCTEDPSFKCTCFDDPCNCTEDANDACTCFDDERFKATETQCGDGKEFGDSDFKRFLIVDKIPCNKRKQMEILKKLLEGLAMDGYPLAKLPDAHKLPIFRLWMQMRCGKSWTQRQKRAFNQLTNKYLMHTNICYQKIKVPKMPICPHMADKFNWNHFEPLREMTSSLIFEYRRKIKQLRVHSAREYFPIMYDYPFPFRTFRNNYFAYLPAKEEDIYVGNFRRTDWTAPKQRDASCFRFDNKK</sequence>
<evidence type="ECO:0000256" key="1">
    <source>
        <dbReference type="SAM" id="MobiDB-lite"/>
    </source>
</evidence>
<organism evidence="3 4">
    <name type="scientific">Diabrotica balteata</name>
    <name type="common">Banded cucumber beetle</name>
    <dbReference type="NCBI Taxonomy" id="107213"/>
    <lineage>
        <taxon>Eukaryota</taxon>
        <taxon>Metazoa</taxon>
        <taxon>Ecdysozoa</taxon>
        <taxon>Arthropoda</taxon>
        <taxon>Hexapoda</taxon>
        <taxon>Insecta</taxon>
        <taxon>Pterygota</taxon>
        <taxon>Neoptera</taxon>
        <taxon>Endopterygota</taxon>
        <taxon>Coleoptera</taxon>
        <taxon>Polyphaga</taxon>
        <taxon>Cucujiformia</taxon>
        <taxon>Chrysomeloidea</taxon>
        <taxon>Chrysomelidae</taxon>
        <taxon>Galerucinae</taxon>
        <taxon>Diabroticina</taxon>
        <taxon>Diabroticites</taxon>
        <taxon>Diabrotica</taxon>
    </lineage>
</organism>
<feature type="region of interest" description="Disordered" evidence="1">
    <location>
        <begin position="1"/>
        <end position="30"/>
    </location>
</feature>
<evidence type="ECO:0000313" key="4">
    <source>
        <dbReference type="Proteomes" id="UP001153709"/>
    </source>
</evidence>
<feature type="region of interest" description="Disordered" evidence="1">
    <location>
        <begin position="855"/>
        <end position="889"/>
    </location>
</feature>
<proteinExistence type="predicted"/>
<dbReference type="InterPro" id="IPR031936">
    <property type="entry name" value="DUF4771"/>
</dbReference>
<gene>
    <name evidence="3" type="ORF">DIABBA_LOCUS7480</name>
</gene>
<feature type="compositionally biased region" description="Acidic residues" evidence="1">
    <location>
        <begin position="615"/>
        <end position="626"/>
    </location>
</feature>
<dbReference type="PANTHER" id="PTHR41967">
    <property type="entry name" value="FI19406P1-RELATED"/>
    <property type="match status" value="1"/>
</dbReference>
<reference evidence="3" key="1">
    <citation type="submission" date="2022-01" db="EMBL/GenBank/DDBJ databases">
        <authorList>
            <person name="King R."/>
        </authorList>
    </citation>
    <scope>NUCLEOTIDE SEQUENCE</scope>
</reference>
<evidence type="ECO:0000259" key="2">
    <source>
        <dbReference type="Pfam" id="PF15995"/>
    </source>
</evidence>
<dbReference type="Proteomes" id="UP001153709">
    <property type="component" value="Chromosome 5"/>
</dbReference>
<accession>A0A9N9XCM5</accession>
<keyword evidence="4" id="KW-1185">Reference proteome</keyword>
<feature type="compositionally biased region" description="Basic and acidic residues" evidence="1">
    <location>
        <begin position="18"/>
        <end position="30"/>
    </location>
</feature>
<protein>
    <recommendedName>
        <fullName evidence="2">DUF4771 domain-containing protein</fullName>
    </recommendedName>
</protein>
<name>A0A9N9XCM5_DIABA</name>
<dbReference type="OrthoDB" id="6613664at2759"/>
<dbReference type="Pfam" id="PF15995">
    <property type="entry name" value="DUF4771"/>
    <property type="match status" value="1"/>
</dbReference>
<dbReference type="EMBL" id="OU898280">
    <property type="protein sequence ID" value="CAG9834147.1"/>
    <property type="molecule type" value="Genomic_DNA"/>
</dbReference>
<feature type="region of interest" description="Disordered" evidence="1">
    <location>
        <begin position="608"/>
        <end position="628"/>
    </location>
</feature>
<evidence type="ECO:0000313" key="3">
    <source>
        <dbReference type="EMBL" id="CAG9834147.1"/>
    </source>
</evidence>
<feature type="domain" description="DUF4771" evidence="2">
    <location>
        <begin position="1159"/>
        <end position="1311"/>
    </location>
</feature>
<dbReference type="PANTHER" id="PTHR41967:SF6">
    <property type="entry name" value="FI19406P1-RELATED"/>
    <property type="match status" value="1"/>
</dbReference>